<keyword evidence="1" id="KW-0812">Transmembrane</keyword>
<dbReference type="EMBL" id="JABANN010000972">
    <property type="protein sequence ID" value="KAF4651964.1"/>
    <property type="molecule type" value="Genomic_DNA"/>
</dbReference>
<dbReference type="AlphaFoldDB" id="A0A7J6KYI1"/>
<gene>
    <name evidence="2" type="ORF">FOL46_009972</name>
</gene>
<dbReference type="Proteomes" id="UP000572268">
    <property type="component" value="Unassembled WGS sequence"/>
</dbReference>
<sequence>MILLILTASIFCALFDLGLMVAKNFIIEAYISRWKMEMRSFSMGPPPAWLDDPPEDFLHLPPGSDEYANFSLSLMVQNNPYWLKVEVFSVNMMVFGHNLASFYAEGAAISEDGKLSLAQKVPLDSVYEGAYLCLRYLFSTEQLVPLEIYFEAEFSFFGHRSNTFELATKVNFEASAGGNYRDHHTLSPWEEVMARNCWQDYHSERASILRVPHFGEVIAFRANYRPASQFILLSLQISGASIGKAFLLMMLLILTASIFYAFFNLGLMVAEDFLIEAYISRWRMEMRSFSMGPPPAWLDDPPDDFLRLPPGSDEYANFSLSLVVENNPHWLMVEVFFLQIGVFDGTLAVFFTDGAAISEDGTLNLTTKTPLADVCEGAYLCLRYLSSTEQLVAFHVVLEAEFSLFGRRSNAVELSSWVTYNASVRDNYGDDHKLSPRGELMTQNHCEPFYSQGAYILRGTHPGEVIVSEENHSPKLEFIQLDTLSSDRKTSMR</sequence>
<keyword evidence="1" id="KW-0472">Membrane</keyword>
<reference evidence="2 3" key="1">
    <citation type="submission" date="2020-04" db="EMBL/GenBank/DDBJ databases">
        <title>Perkinsus olseni comparative genomics.</title>
        <authorList>
            <person name="Bogema D.R."/>
        </authorList>
    </citation>
    <scope>NUCLEOTIDE SEQUENCE [LARGE SCALE GENOMIC DNA]</scope>
    <source>
        <strain evidence="2">ATCC PRA-31</strain>
    </source>
</reference>
<name>A0A7J6KYI1_PEROL</name>
<keyword evidence="1" id="KW-1133">Transmembrane helix</keyword>
<evidence type="ECO:0000313" key="3">
    <source>
        <dbReference type="Proteomes" id="UP000572268"/>
    </source>
</evidence>
<evidence type="ECO:0000256" key="1">
    <source>
        <dbReference type="SAM" id="Phobius"/>
    </source>
</evidence>
<organism evidence="2 3">
    <name type="scientific">Perkinsus olseni</name>
    <name type="common">Perkinsus atlanticus</name>
    <dbReference type="NCBI Taxonomy" id="32597"/>
    <lineage>
        <taxon>Eukaryota</taxon>
        <taxon>Sar</taxon>
        <taxon>Alveolata</taxon>
        <taxon>Perkinsozoa</taxon>
        <taxon>Perkinsea</taxon>
        <taxon>Perkinsida</taxon>
        <taxon>Perkinsidae</taxon>
        <taxon>Perkinsus</taxon>
    </lineage>
</organism>
<protein>
    <submittedName>
        <fullName evidence="2">Uncharacterized protein</fullName>
    </submittedName>
</protein>
<comment type="caution">
    <text evidence="2">The sequence shown here is derived from an EMBL/GenBank/DDBJ whole genome shotgun (WGS) entry which is preliminary data.</text>
</comment>
<evidence type="ECO:0000313" key="2">
    <source>
        <dbReference type="EMBL" id="KAF4651964.1"/>
    </source>
</evidence>
<feature type="transmembrane region" description="Helical" evidence="1">
    <location>
        <begin position="6"/>
        <end position="31"/>
    </location>
</feature>
<accession>A0A7J6KYI1</accession>
<proteinExistence type="predicted"/>